<name>A0A6B9FSB3_9HYPH</name>
<reference evidence="1 2" key="2">
    <citation type="journal article" date="2013" name="Genome Announc.">
        <title>Draft Genome Sequence of Methylobacterium mesophilicum Strain SR1.6/6, Isolated from Citrus sinensis.</title>
        <authorList>
            <person name="Marinho Almeida D."/>
            <person name="Dini-Andreote F."/>
            <person name="Camargo Neves A.A."/>
            <person name="Juca Ramos R.T."/>
            <person name="Andreote F.D."/>
            <person name="Carneiro A.R."/>
            <person name="Oliveira de Souza Lima A."/>
            <person name="Caracciolo Gomes de Sa P.H."/>
            <person name="Ribeiro Barbosa M.S."/>
            <person name="Araujo W.L."/>
            <person name="Silva A."/>
        </authorList>
    </citation>
    <scope>NUCLEOTIDE SEQUENCE [LARGE SCALE GENOMIC DNA]</scope>
    <source>
        <strain evidence="1 2">SR1.6/6</strain>
    </source>
</reference>
<dbReference type="KEGG" id="mmes:MMSR116_29505"/>
<dbReference type="PANTHER" id="PTHR23416">
    <property type="entry name" value="SIALIC ACID SYNTHASE-RELATED"/>
    <property type="match status" value="1"/>
</dbReference>
<sequence>MPELTASQLERLRKTKISFSWYDDAPLWIEEGINALPRPGVFAEDYACYFLRTDFHTIGAFSYSWSPFPDFVSIGRYCSIADGIELIPFTHPTDLFTTSSMTYDPNLAPRRKYYADRSFDNNDAVSRSHPSNDKDLLIGHDVYISRGAKLRRGIRIGTGAIVGAFSVVTKDVAPYSVVAGNPARVVRMRYSDKQIEALQTIEWWNYDFHSVLNKTHIADIDLFVDRLQHLISTETIEPFRPQRNYLHELLTRSDDL</sequence>
<gene>
    <name evidence="1" type="ORF">MMSR116_29505</name>
</gene>
<dbReference type="Gene3D" id="2.160.10.10">
    <property type="entry name" value="Hexapeptide repeat proteins"/>
    <property type="match status" value="1"/>
</dbReference>
<organism evidence="1 2">
    <name type="scientific">Methylobacterium mesophilicum SR1.6/6</name>
    <dbReference type="NCBI Taxonomy" id="908290"/>
    <lineage>
        <taxon>Bacteria</taxon>
        <taxon>Pseudomonadati</taxon>
        <taxon>Pseudomonadota</taxon>
        <taxon>Alphaproteobacteria</taxon>
        <taxon>Hyphomicrobiales</taxon>
        <taxon>Methylobacteriaceae</taxon>
        <taxon>Methylobacterium</taxon>
    </lineage>
</organism>
<dbReference type="InterPro" id="IPR011004">
    <property type="entry name" value="Trimer_LpxA-like_sf"/>
</dbReference>
<accession>A0A6B9FSB3</accession>
<dbReference type="Proteomes" id="UP000012488">
    <property type="component" value="Chromosome"/>
</dbReference>
<dbReference type="AlphaFoldDB" id="A0A6B9FSB3"/>
<dbReference type="GO" id="GO:0016740">
    <property type="term" value="F:transferase activity"/>
    <property type="evidence" value="ECO:0007669"/>
    <property type="project" value="UniProtKB-KW"/>
</dbReference>
<reference evidence="1 2" key="1">
    <citation type="journal article" date="2012" name="Genet. Mol. Biol.">
        <title>Analysis of 16S rRNA and mxaF genes revealing insights into Methylobacterium niche-specific plant association.</title>
        <authorList>
            <person name="Dourado M.N."/>
            <person name="Andreote F.D."/>
            <person name="Dini-Andreote F."/>
            <person name="Conti R."/>
            <person name="Araujo J.M."/>
            <person name="Araujo W.L."/>
        </authorList>
    </citation>
    <scope>NUCLEOTIDE SEQUENCE [LARGE SCALE GENOMIC DNA]</scope>
    <source>
        <strain evidence="1 2">SR1.6/6</strain>
    </source>
</reference>
<evidence type="ECO:0000313" key="1">
    <source>
        <dbReference type="EMBL" id="QGY05573.1"/>
    </source>
</evidence>
<dbReference type="InterPro" id="IPR051159">
    <property type="entry name" value="Hexapeptide_acetyltransf"/>
</dbReference>
<proteinExistence type="predicted"/>
<dbReference type="OrthoDB" id="9815592at2"/>
<evidence type="ECO:0000313" key="2">
    <source>
        <dbReference type="Proteomes" id="UP000012488"/>
    </source>
</evidence>
<dbReference type="SUPFAM" id="SSF51161">
    <property type="entry name" value="Trimeric LpxA-like enzymes"/>
    <property type="match status" value="1"/>
</dbReference>
<dbReference type="RefSeq" id="WP_010684429.1">
    <property type="nucleotide sequence ID" value="NZ_CP043538.1"/>
</dbReference>
<protein>
    <submittedName>
        <fullName evidence="1">CatB-related O-acetyltransferase</fullName>
    </submittedName>
</protein>
<dbReference type="CDD" id="cd03349">
    <property type="entry name" value="LbH_XAT"/>
    <property type="match status" value="1"/>
</dbReference>
<keyword evidence="1" id="KW-0808">Transferase</keyword>
<dbReference type="EMBL" id="CP043538">
    <property type="protein sequence ID" value="QGY05573.1"/>
    <property type="molecule type" value="Genomic_DNA"/>
</dbReference>